<dbReference type="OrthoDB" id="9793726at2"/>
<dbReference type="Pfam" id="PF12000">
    <property type="entry name" value="Glyco_trans_4_3"/>
    <property type="match status" value="1"/>
</dbReference>
<dbReference type="AlphaFoldDB" id="A0A411YXA1"/>
<proteinExistence type="inferred from homology"/>
<evidence type="ECO:0000313" key="6">
    <source>
        <dbReference type="EMBL" id="RGP35476.1"/>
    </source>
</evidence>
<evidence type="ECO:0000259" key="4">
    <source>
        <dbReference type="Pfam" id="PF00534"/>
    </source>
</evidence>
<dbReference type="SUPFAM" id="SSF53756">
    <property type="entry name" value="UDP-Glycosyltransferase/glycogen phosphorylase"/>
    <property type="match status" value="1"/>
</dbReference>
<protein>
    <submittedName>
        <fullName evidence="6">Glycosyltransferase</fullName>
    </submittedName>
</protein>
<dbReference type="InterPro" id="IPR001296">
    <property type="entry name" value="Glyco_trans_1"/>
</dbReference>
<dbReference type="EMBL" id="QWEY01000015">
    <property type="protein sequence ID" value="RGP35476.1"/>
    <property type="molecule type" value="Genomic_DNA"/>
</dbReference>
<keyword evidence="3 6" id="KW-0808">Transferase</keyword>
<sequence>MTRPVIVFAGAVYPGQFGHLCDYLRKVGMAETYFLTTPGHRERNKHRGDHILGFTPDGSIVGKTQYYYTAKLERSARIGRGLLAAVQAFEQQRKIDVLVTHSLWGTPHFLYDETAAAIVSYVEFPSYRSHGWDPAYPPDQAQRMSDKNIEMMHYYQALRSDLVICPSQHAKRMFPPALQGNIEVQLEGLDFGPPLVKTPGTPFTIGFTARDLSNAKGFDTFVQIADRLIRQGIEARFVALGESSGATYGYEQQWVQRKYKGEVADFCAHLMREYPAVAQVIDLPGKLPYDDYVQQLSDIDLFLYPLRYGVANWGLMEILGRGGCVIAPDRGYPTELICDGVNGTLLPDDPDVWVNTVLALKDDPARRQRLGQAARILGQNQSLQVVAPRYMTLFRQAMDNRARRVT</sequence>
<keyword evidence="7" id="KW-1185">Reference proteome</keyword>
<organism evidence="6 7">
    <name type="scientific">Pseudotabrizicola alkalilacus</name>
    <dbReference type="NCBI Taxonomy" id="2305252"/>
    <lineage>
        <taxon>Bacteria</taxon>
        <taxon>Pseudomonadati</taxon>
        <taxon>Pseudomonadota</taxon>
        <taxon>Alphaproteobacteria</taxon>
        <taxon>Rhodobacterales</taxon>
        <taxon>Paracoccaceae</taxon>
        <taxon>Pseudotabrizicola</taxon>
    </lineage>
</organism>
<dbReference type="GO" id="GO:0016757">
    <property type="term" value="F:glycosyltransferase activity"/>
    <property type="evidence" value="ECO:0007669"/>
    <property type="project" value="UniProtKB-KW"/>
</dbReference>
<evidence type="ECO:0000256" key="2">
    <source>
        <dbReference type="ARBA" id="ARBA00022676"/>
    </source>
</evidence>
<name>A0A411YXA1_9RHOB</name>
<gene>
    <name evidence="6" type="ORF">D1012_19795</name>
</gene>
<dbReference type="Gene3D" id="3.40.50.2000">
    <property type="entry name" value="Glycogen Phosphorylase B"/>
    <property type="match status" value="1"/>
</dbReference>
<accession>A0A411YXA1</accession>
<dbReference type="PANTHER" id="PTHR12526:SF640">
    <property type="entry name" value="COLANIC ACID BIOSYNTHESIS GLYCOSYLTRANSFERASE WCAL-RELATED"/>
    <property type="match status" value="1"/>
</dbReference>
<dbReference type="InterPro" id="IPR022623">
    <property type="entry name" value="Glyco_trans_4"/>
</dbReference>
<evidence type="ECO:0000256" key="3">
    <source>
        <dbReference type="ARBA" id="ARBA00022679"/>
    </source>
</evidence>
<feature type="domain" description="Glycosyl transferase family 4" evidence="5">
    <location>
        <begin position="35"/>
        <end position="190"/>
    </location>
</feature>
<evidence type="ECO:0000259" key="5">
    <source>
        <dbReference type="Pfam" id="PF12000"/>
    </source>
</evidence>
<evidence type="ECO:0000256" key="1">
    <source>
        <dbReference type="ARBA" id="ARBA00009481"/>
    </source>
</evidence>
<evidence type="ECO:0000313" key="7">
    <source>
        <dbReference type="Proteomes" id="UP000284547"/>
    </source>
</evidence>
<dbReference type="Pfam" id="PF00534">
    <property type="entry name" value="Glycos_transf_1"/>
    <property type="match status" value="1"/>
</dbReference>
<keyword evidence="2" id="KW-0328">Glycosyltransferase</keyword>
<dbReference type="PANTHER" id="PTHR12526">
    <property type="entry name" value="GLYCOSYLTRANSFERASE"/>
    <property type="match status" value="1"/>
</dbReference>
<reference evidence="6 7" key="1">
    <citation type="submission" date="2018-08" db="EMBL/GenBank/DDBJ databases">
        <title>Flavobacterium tibetense sp. nov., isolated from a wetland YonghuCo on Tibetan Plateau.</title>
        <authorList>
            <person name="Phurbu D."/>
            <person name="Lu H."/>
            <person name="Xing P."/>
        </authorList>
    </citation>
    <scope>NUCLEOTIDE SEQUENCE [LARGE SCALE GENOMIC DNA]</scope>
    <source>
        <strain evidence="6 7">DJC</strain>
    </source>
</reference>
<feature type="domain" description="Glycosyl transferase family 1" evidence="4">
    <location>
        <begin position="202"/>
        <end position="375"/>
    </location>
</feature>
<dbReference type="RefSeq" id="WP_118155848.1">
    <property type="nucleotide sequence ID" value="NZ_QWEY01000015.1"/>
</dbReference>
<comment type="similarity">
    <text evidence="1">Belongs to the glycosyltransferase group 1 family. Glycosyltransferase 4 subfamily.</text>
</comment>
<dbReference type="Proteomes" id="UP000284547">
    <property type="component" value="Unassembled WGS sequence"/>
</dbReference>
<comment type="caution">
    <text evidence="6">The sequence shown here is derived from an EMBL/GenBank/DDBJ whole genome shotgun (WGS) entry which is preliminary data.</text>
</comment>